<evidence type="ECO:0000313" key="2">
    <source>
        <dbReference type="Proteomes" id="UP000202259"/>
    </source>
</evidence>
<dbReference type="EMBL" id="CP020465">
    <property type="protein sequence ID" value="ASP46869.1"/>
    <property type="molecule type" value="Genomic_DNA"/>
</dbReference>
<gene>
    <name evidence="1" type="ORF">B5D82_03205</name>
</gene>
<dbReference type="RefSeq" id="WP_081149195.1">
    <property type="nucleotide sequence ID" value="NZ_CP020465.1"/>
</dbReference>
<organism evidence="1 2">
    <name type="scientific">Cognaticolwellia beringensis</name>
    <dbReference type="NCBI Taxonomy" id="1967665"/>
    <lineage>
        <taxon>Bacteria</taxon>
        <taxon>Pseudomonadati</taxon>
        <taxon>Pseudomonadota</taxon>
        <taxon>Gammaproteobacteria</taxon>
        <taxon>Alteromonadales</taxon>
        <taxon>Colwelliaceae</taxon>
        <taxon>Cognaticolwellia</taxon>
    </lineage>
</organism>
<keyword evidence="2" id="KW-1185">Reference proteome</keyword>
<evidence type="ECO:0008006" key="3">
    <source>
        <dbReference type="Google" id="ProtNLM"/>
    </source>
</evidence>
<dbReference type="AlphaFoldDB" id="A0A222G4V7"/>
<dbReference type="InterPro" id="IPR010890">
    <property type="entry name" value="PriC"/>
</dbReference>
<protein>
    <recommendedName>
        <fullName evidence="3">Primosomal replication protein N</fullName>
    </recommendedName>
</protein>
<dbReference type="KEGG" id="cber:B5D82_03205"/>
<dbReference type="Gene3D" id="1.20.1270.340">
    <property type="match status" value="1"/>
</dbReference>
<accession>A0A222G4V7</accession>
<evidence type="ECO:0000313" key="1">
    <source>
        <dbReference type="EMBL" id="ASP46869.1"/>
    </source>
</evidence>
<proteinExistence type="predicted"/>
<name>A0A222G4V7_9GAMM</name>
<dbReference type="Proteomes" id="UP000202259">
    <property type="component" value="Chromosome"/>
</dbReference>
<sequence length="200" mass="23213">MQSAINKIHAILDQLDEQAKQVDQQNKLSKSHKIIQENDIFSEKLFNTHSDLFHPYIAEVKSKTNELSRLLIANKNALAYSRLLIIEQQISALRNALNANGALHKEPEQRLVAMKARRYKKAAQAVMQSSHNLHKKLNETFEFERRLLEMIHARERQNNNITAKQSKQLTDEVLALHQRLGRCRQAISKLEREIAQSEKF</sequence>
<reference evidence="1 2" key="1">
    <citation type="submission" date="2017-08" db="EMBL/GenBank/DDBJ databases">
        <title>Complete genome of Colwellia sp. NB097-1, a psychrophile bacterium ioslated from Bering Sea.</title>
        <authorList>
            <person name="Chen X."/>
        </authorList>
    </citation>
    <scope>NUCLEOTIDE SEQUENCE [LARGE SCALE GENOMIC DNA]</scope>
    <source>
        <strain evidence="1 2">NB097-1</strain>
    </source>
</reference>
<dbReference type="InterPro" id="IPR038338">
    <property type="entry name" value="PriC_sf"/>
</dbReference>
<dbReference type="OrthoDB" id="7061116at2"/>
<dbReference type="Pfam" id="PF07445">
    <property type="entry name" value="PriC"/>
    <property type="match status" value="1"/>
</dbReference>